<dbReference type="PANTHER" id="PTHR11236">
    <property type="entry name" value="AMINOBENZOATE/ANTHRANILATE SYNTHASE"/>
    <property type="match status" value="1"/>
</dbReference>
<dbReference type="Gene3D" id="3.40.50.880">
    <property type="match status" value="1"/>
</dbReference>
<dbReference type="InterPro" id="IPR019999">
    <property type="entry name" value="Anth_synth_I-like"/>
</dbReference>
<dbReference type="Pfam" id="PF00425">
    <property type="entry name" value="Chorismate_bind"/>
    <property type="match status" value="1"/>
</dbReference>
<dbReference type="NCBIfam" id="TIGR01815">
    <property type="entry name" value="TrpE-clade3"/>
    <property type="match status" value="1"/>
</dbReference>
<dbReference type="Pfam" id="PF00117">
    <property type="entry name" value="GATase"/>
    <property type="match status" value="1"/>
</dbReference>
<name>A0ABT2JN56_9ACTN</name>
<evidence type="ECO:0000256" key="1">
    <source>
        <dbReference type="ARBA" id="ARBA00022962"/>
    </source>
</evidence>
<evidence type="ECO:0000259" key="5">
    <source>
        <dbReference type="Pfam" id="PF00425"/>
    </source>
</evidence>
<sequence>MTSKTRRWTTPAGVEVTRLSEPMDPDSADAELARLESALDTHRGLLMSGRSEQPGRYRPYDLGYADPPVELTATENQLRVTALNGRGRVLLPALAAVLLPYGALLDTADDVITVDVDHSELPLAEEDRTRRPSVLNLLRIVLAGFAGPEDPLWGLYGAFGYDLVLKFDPVPLHQDRDPRDRTMVLHLPDSLLHIDRQYGTAVRHTYDFSYDGRATTGLERTTPAAPYGPAAEPAVYRDHAPGEYAQLVRHAQQRFHDGEMFEAVPGQSFHRAGDSPPADVFRRLRDRNPAPYGLLMNLADGEHLVGASPEMFVRVDPARGTVESCPISGTIVRGRNPLEDAEQIRTLLDSRKEESELTMCTDVDRNDKARVCLPGSVELLARRQIELYSTLIHTVDHVRGRLRPDRDALDAFLTHMWAVTVTGAPKRAAISFIEEHERSPRRWYGGAVGRIGFDGGLETALTLRTIQIRDGVATVRAGATLLFDSDPEAEEHETLLKAFALLEAVENTGGGDRHRPFAGQSARPSPALYGAPSAREAGRGRRVLLVDHQDSFVHTLADYFRRAGAEVVTHRAGFPPALLDSAAPDLLVLSPGPGRPADFGTSRLLDAALERGLPVFGVCLGLQGLVEHFGGTLGTLPLPVHGKPSTVSVVDGGGTVFKNLPERIQAGRYHSLHAEPATLPDVFEVTARTPDGTVMGIEHRDLPLAGVQFHPESIMTTADDAGQILIANVVAGLTRTGPAHVGASSRS</sequence>
<dbReference type="PRINTS" id="PR00097">
    <property type="entry name" value="ANTSNTHASEII"/>
</dbReference>
<dbReference type="PRINTS" id="PR00096">
    <property type="entry name" value="GATASE"/>
</dbReference>
<proteinExistence type="predicted"/>
<reference evidence="6 7" key="1">
    <citation type="submission" date="2021-10" db="EMBL/GenBank/DDBJ databases">
        <title>Streptomyces gossypii sp. nov., isolated from soil collected from cotton field.</title>
        <authorList>
            <person name="Ge X."/>
            <person name="Chen X."/>
            <person name="Liu W."/>
        </authorList>
    </citation>
    <scope>NUCLEOTIDE SEQUENCE [LARGE SCALE GENOMIC DNA]</scope>
    <source>
        <strain evidence="6 7">N2-109</strain>
    </source>
</reference>
<dbReference type="CDD" id="cd01743">
    <property type="entry name" value="GATase1_Anthranilate_Synthase"/>
    <property type="match status" value="1"/>
</dbReference>
<dbReference type="InterPro" id="IPR010112">
    <property type="entry name" value="TrpE-G_bact"/>
</dbReference>
<dbReference type="SUPFAM" id="SSF56322">
    <property type="entry name" value="ADC synthase"/>
    <property type="match status" value="1"/>
</dbReference>
<dbReference type="InterPro" id="IPR015890">
    <property type="entry name" value="Chorismate_C"/>
</dbReference>
<feature type="domain" description="Glutamine amidotransferase" evidence="4">
    <location>
        <begin position="544"/>
        <end position="720"/>
    </location>
</feature>
<dbReference type="PROSITE" id="PS51273">
    <property type="entry name" value="GATASE_TYPE_1"/>
    <property type="match status" value="1"/>
</dbReference>
<evidence type="ECO:0000313" key="7">
    <source>
        <dbReference type="Proteomes" id="UP001156389"/>
    </source>
</evidence>
<protein>
    <recommendedName>
        <fullName evidence="2">Anthranilate synthase</fullName>
        <ecNumber evidence="2">4.1.3.27</ecNumber>
    </recommendedName>
</protein>
<dbReference type="SUPFAM" id="SSF52317">
    <property type="entry name" value="Class I glutamine amidotransferase-like"/>
    <property type="match status" value="1"/>
</dbReference>
<keyword evidence="2" id="KW-0057">Aromatic amino acid biosynthesis</keyword>
<evidence type="ECO:0000313" key="6">
    <source>
        <dbReference type="EMBL" id="MCT2589317.1"/>
    </source>
</evidence>
<dbReference type="RefSeq" id="WP_260216295.1">
    <property type="nucleotide sequence ID" value="NZ_JAJAGO010000002.1"/>
</dbReference>
<dbReference type="NCBIfam" id="NF010081">
    <property type="entry name" value="PRK13566.1"/>
    <property type="match status" value="1"/>
</dbReference>
<evidence type="ECO:0000259" key="4">
    <source>
        <dbReference type="Pfam" id="PF00117"/>
    </source>
</evidence>
<evidence type="ECO:0000256" key="2">
    <source>
        <dbReference type="PIRNR" id="PIRNR036934"/>
    </source>
</evidence>
<comment type="caution">
    <text evidence="6">The sequence shown here is derived from an EMBL/GenBank/DDBJ whole genome shotgun (WGS) entry which is preliminary data.</text>
</comment>
<dbReference type="NCBIfam" id="TIGR00566">
    <property type="entry name" value="trpG_papA"/>
    <property type="match status" value="1"/>
</dbReference>
<keyword evidence="2 6" id="KW-0456">Lyase</keyword>
<dbReference type="PIRSF" id="PIRSF036934">
    <property type="entry name" value="TrpE-G"/>
    <property type="match status" value="1"/>
</dbReference>
<comment type="catalytic activity">
    <reaction evidence="2">
        <text>chorismate + L-glutamine = anthranilate + pyruvate + L-glutamate + H(+)</text>
        <dbReference type="Rhea" id="RHEA:21732"/>
        <dbReference type="ChEBI" id="CHEBI:15361"/>
        <dbReference type="ChEBI" id="CHEBI:15378"/>
        <dbReference type="ChEBI" id="CHEBI:16567"/>
        <dbReference type="ChEBI" id="CHEBI:29748"/>
        <dbReference type="ChEBI" id="CHEBI:29985"/>
        <dbReference type="ChEBI" id="CHEBI:58359"/>
        <dbReference type="EC" id="4.1.3.27"/>
    </reaction>
</comment>
<dbReference type="InterPro" id="IPR017926">
    <property type="entry name" value="GATASE"/>
</dbReference>
<evidence type="ECO:0000256" key="3">
    <source>
        <dbReference type="SAM" id="MobiDB-lite"/>
    </source>
</evidence>
<dbReference type="PANTHER" id="PTHR11236:SF9">
    <property type="entry name" value="ANTHRANILATE SYNTHASE COMPONENT 1"/>
    <property type="match status" value="1"/>
</dbReference>
<dbReference type="Proteomes" id="UP001156389">
    <property type="component" value="Unassembled WGS sequence"/>
</dbReference>
<feature type="region of interest" description="Disordered" evidence="3">
    <location>
        <begin position="510"/>
        <end position="533"/>
    </location>
</feature>
<dbReference type="EC" id="4.1.3.27" evidence="2"/>
<keyword evidence="2" id="KW-0028">Amino-acid biosynthesis</keyword>
<dbReference type="GO" id="GO:0004049">
    <property type="term" value="F:anthranilate synthase activity"/>
    <property type="evidence" value="ECO:0007669"/>
    <property type="project" value="UniProtKB-EC"/>
</dbReference>
<gene>
    <name evidence="6" type="ORF">LHJ74_05105</name>
</gene>
<accession>A0ABT2JN56</accession>
<keyword evidence="7" id="KW-1185">Reference proteome</keyword>
<comment type="pathway">
    <text evidence="2">Amino-acid biosynthesis; L-tryptophan biosynthesis; L-tryptophan from chorismate: step 1/5.</text>
</comment>
<feature type="domain" description="Chorismate-utilising enzyme C-terminal" evidence="5">
    <location>
        <begin position="243"/>
        <end position="497"/>
    </location>
</feature>
<dbReference type="EMBL" id="JAJAGO010000002">
    <property type="protein sequence ID" value="MCT2589317.1"/>
    <property type="molecule type" value="Genomic_DNA"/>
</dbReference>
<dbReference type="InterPro" id="IPR006221">
    <property type="entry name" value="TrpG/PapA_dom"/>
</dbReference>
<dbReference type="InterPro" id="IPR029062">
    <property type="entry name" value="Class_I_gatase-like"/>
</dbReference>
<keyword evidence="1" id="KW-0315">Glutamine amidotransferase</keyword>
<dbReference type="Gene3D" id="3.60.120.10">
    <property type="entry name" value="Anthranilate synthase"/>
    <property type="match status" value="1"/>
</dbReference>
<organism evidence="6 7">
    <name type="scientific">Streptomyces gossypii</name>
    <dbReference type="NCBI Taxonomy" id="2883101"/>
    <lineage>
        <taxon>Bacteria</taxon>
        <taxon>Bacillati</taxon>
        <taxon>Actinomycetota</taxon>
        <taxon>Actinomycetes</taxon>
        <taxon>Kitasatosporales</taxon>
        <taxon>Streptomycetaceae</taxon>
        <taxon>Streptomyces</taxon>
    </lineage>
</organism>
<dbReference type="InterPro" id="IPR005801">
    <property type="entry name" value="ADC_synthase"/>
</dbReference>
<keyword evidence="2" id="KW-0822">Tryptophan biosynthesis</keyword>